<dbReference type="Proteomes" id="UP000596660">
    <property type="component" value="Unplaced"/>
</dbReference>
<evidence type="ECO:0000313" key="2">
    <source>
        <dbReference type="EnsemblPlants" id="AUR62029245-RA:cds"/>
    </source>
</evidence>
<evidence type="ECO:0000313" key="3">
    <source>
        <dbReference type="Proteomes" id="UP000596660"/>
    </source>
</evidence>
<dbReference type="PANTHER" id="PTHR37725">
    <property type="match status" value="1"/>
</dbReference>
<dbReference type="AlphaFoldDB" id="A0A803MGZ3"/>
<keyword evidence="3" id="KW-1185">Reference proteome</keyword>
<proteinExistence type="predicted"/>
<sequence length="246" mass="27927">MEQMPNQNSLVIIPNMYPSSTAYTNAYPPHFNDTMATNYVQYLTSTPYYYFIPHTSHSMGYHNPSPHYVHDIGSQLGFSRVGTTPVIGVPYYAPQIMNNSRSCSNMQELLEGGIDHADQIEKLDGNMEGDYDWMVNENLLVNPRIINMLEPFRHLYSESEESLKNIFPSLYSKLSEFFKKVNSLIMESITTEKEKSSGQTLKRSLSLGSSPTCKNERFKVRPIDSEDVNILIPPESMKDGDKGSSK</sequence>
<feature type="region of interest" description="Disordered" evidence="1">
    <location>
        <begin position="193"/>
        <end position="213"/>
    </location>
</feature>
<feature type="compositionally biased region" description="Polar residues" evidence="1">
    <location>
        <begin position="197"/>
        <end position="213"/>
    </location>
</feature>
<reference evidence="2" key="1">
    <citation type="journal article" date="2017" name="Nature">
        <title>The genome of Chenopodium quinoa.</title>
        <authorList>
            <person name="Jarvis D.E."/>
            <person name="Ho Y.S."/>
            <person name="Lightfoot D.J."/>
            <person name="Schmoeckel S.M."/>
            <person name="Li B."/>
            <person name="Borm T.J.A."/>
            <person name="Ohyanagi H."/>
            <person name="Mineta K."/>
            <person name="Michell C.T."/>
            <person name="Saber N."/>
            <person name="Kharbatia N.M."/>
            <person name="Rupper R.R."/>
            <person name="Sharp A.R."/>
            <person name="Dally N."/>
            <person name="Boughton B.A."/>
            <person name="Woo Y.H."/>
            <person name="Gao G."/>
            <person name="Schijlen E.G.W.M."/>
            <person name="Guo X."/>
            <person name="Momin A.A."/>
            <person name="Negrao S."/>
            <person name="Al-Babili S."/>
            <person name="Gehring C."/>
            <person name="Roessner U."/>
            <person name="Jung C."/>
            <person name="Murphy K."/>
            <person name="Arold S.T."/>
            <person name="Gojobori T."/>
            <person name="van der Linden C.G."/>
            <person name="van Loo E.N."/>
            <person name="Jellen E.N."/>
            <person name="Maughan P.J."/>
            <person name="Tester M."/>
        </authorList>
    </citation>
    <scope>NUCLEOTIDE SEQUENCE [LARGE SCALE GENOMIC DNA]</scope>
    <source>
        <strain evidence="2">cv. PI 614886</strain>
    </source>
</reference>
<dbReference type="EnsemblPlants" id="AUR62029245-RA">
    <property type="protein sequence ID" value="AUR62029245-RA:cds"/>
    <property type="gene ID" value="AUR62029245"/>
</dbReference>
<evidence type="ECO:0000256" key="1">
    <source>
        <dbReference type="SAM" id="MobiDB-lite"/>
    </source>
</evidence>
<name>A0A803MGZ3_CHEQI</name>
<dbReference type="OMA" id="TCKNERF"/>
<protein>
    <submittedName>
        <fullName evidence="2">Uncharacterized protein</fullName>
    </submittedName>
</protein>
<organism evidence="2 3">
    <name type="scientific">Chenopodium quinoa</name>
    <name type="common">Quinoa</name>
    <dbReference type="NCBI Taxonomy" id="63459"/>
    <lineage>
        <taxon>Eukaryota</taxon>
        <taxon>Viridiplantae</taxon>
        <taxon>Streptophyta</taxon>
        <taxon>Embryophyta</taxon>
        <taxon>Tracheophyta</taxon>
        <taxon>Spermatophyta</taxon>
        <taxon>Magnoliopsida</taxon>
        <taxon>eudicotyledons</taxon>
        <taxon>Gunneridae</taxon>
        <taxon>Pentapetalae</taxon>
        <taxon>Caryophyllales</taxon>
        <taxon>Chenopodiaceae</taxon>
        <taxon>Chenopodioideae</taxon>
        <taxon>Atripliceae</taxon>
        <taxon>Chenopodium</taxon>
    </lineage>
</organism>
<reference evidence="2" key="2">
    <citation type="submission" date="2021-03" db="UniProtKB">
        <authorList>
            <consortium name="EnsemblPlants"/>
        </authorList>
    </citation>
    <scope>IDENTIFICATION</scope>
</reference>
<dbReference type="Gramene" id="AUR62029245-RA">
    <property type="protein sequence ID" value="AUR62029245-RA:cds"/>
    <property type="gene ID" value="AUR62029245"/>
</dbReference>
<dbReference type="PANTHER" id="PTHR37725:SF1">
    <property type="match status" value="1"/>
</dbReference>
<accession>A0A803MGZ3</accession>